<accession>W4NAA0</accession>
<organism evidence="2 3">
    <name type="scientific">Bifidobacterium moukalabense DSM 27321</name>
    <dbReference type="NCBI Taxonomy" id="1435051"/>
    <lineage>
        <taxon>Bacteria</taxon>
        <taxon>Bacillati</taxon>
        <taxon>Actinomycetota</taxon>
        <taxon>Actinomycetes</taxon>
        <taxon>Bifidobacteriales</taxon>
        <taxon>Bifidobacteriaceae</taxon>
        <taxon>Bifidobacterium</taxon>
    </lineage>
</organism>
<evidence type="ECO:0000313" key="2">
    <source>
        <dbReference type="EMBL" id="ETY71987.1"/>
    </source>
</evidence>
<reference evidence="2 3" key="1">
    <citation type="journal article" date="2014" name="Genome Announc.">
        <title>The Genome Sequence of Bifidobacterium moukalabense DSM 27321 Highlights the Close Phylogenetic Relatedness with the Bifidobacterium dentium Taxon.</title>
        <authorList>
            <person name="Lugli G.A."/>
            <person name="Duranti S."/>
            <person name="Milani C."/>
            <person name="Turroni F."/>
            <person name="Viappiani A."/>
            <person name="Mangifesta M."/>
            <person name="van Sinderen D."/>
            <person name="Ventura M."/>
        </authorList>
    </citation>
    <scope>NUCLEOTIDE SEQUENCE [LARGE SCALE GENOMIC DNA]</scope>
    <source>
        <strain evidence="2 3">DSM 27321</strain>
    </source>
</reference>
<feature type="transmembrane region" description="Helical" evidence="1">
    <location>
        <begin position="234"/>
        <end position="253"/>
    </location>
</feature>
<dbReference type="AlphaFoldDB" id="W4NAA0"/>
<keyword evidence="1" id="KW-1133">Transmembrane helix</keyword>
<dbReference type="Proteomes" id="UP000019155">
    <property type="component" value="Unassembled WGS sequence"/>
</dbReference>
<feature type="transmembrane region" description="Helical" evidence="1">
    <location>
        <begin position="189"/>
        <end position="222"/>
    </location>
</feature>
<feature type="transmembrane region" description="Helical" evidence="1">
    <location>
        <begin position="335"/>
        <end position="353"/>
    </location>
</feature>
<feature type="transmembrane region" description="Helical" evidence="1">
    <location>
        <begin position="80"/>
        <end position="98"/>
    </location>
</feature>
<keyword evidence="1" id="KW-0472">Membrane</keyword>
<gene>
    <name evidence="2" type="ORF">BMOU_0728</name>
</gene>
<name>W4NAA0_9BIFI</name>
<dbReference type="RefSeq" id="WP_034874944.1">
    <property type="nucleotide sequence ID" value="NZ_AZMV01000002.1"/>
</dbReference>
<feature type="transmembrane region" description="Helical" evidence="1">
    <location>
        <begin position="154"/>
        <end position="177"/>
    </location>
</feature>
<evidence type="ECO:0000256" key="1">
    <source>
        <dbReference type="SAM" id="Phobius"/>
    </source>
</evidence>
<dbReference type="STRING" id="1435051.BMOU_0728"/>
<feature type="transmembrane region" description="Helical" evidence="1">
    <location>
        <begin position="359"/>
        <end position="381"/>
    </location>
</feature>
<sequence>MEQQPNAQHEAAAIHPFKNVNTTQFPHLIKFLTHKWDILTCLFIAFIPVLLICIFAMPAFSTIDDAIQAMYPEGVYYGQTSYLMLYTLAPISVPLGILGKIFPGLPVFALCQLLLIVLSTAAMLHLVSKGTDRPSIRVSHTAMLIACESFLTTYLNYTAVAFVVTASGLSLLVVNALSKQIQHITGQDVAGFFLVFLGTSLRPESGFATFILFVPFIIWVLIHERHMPSIFRGIAAGIAAILAYAIGIAAYLITPGWQQLPRALKIGRAITDTQSVDANTIQTVAPNLSNNDVDMLYAWWFGDKSVFSLDTFQKISAFVQEYSLSNILLIGKRNLLLTVMAIILLSLLAAFVSLNMTRFVRSVVILQTGIILCVIATLLALALRNRMFDRVTFSLDIIALYALLTASYSFADKPTQETTSARRNITSSRRLPSFFYRSAQRHLHRLSLCISRQPR</sequence>
<keyword evidence="3" id="KW-1185">Reference proteome</keyword>
<comment type="caution">
    <text evidence="2">The sequence shown here is derived from an EMBL/GenBank/DDBJ whole genome shotgun (WGS) entry which is preliminary data.</text>
</comment>
<feature type="transmembrane region" description="Helical" evidence="1">
    <location>
        <begin position="38"/>
        <end position="60"/>
    </location>
</feature>
<proteinExistence type="predicted"/>
<evidence type="ECO:0000313" key="3">
    <source>
        <dbReference type="Proteomes" id="UP000019155"/>
    </source>
</evidence>
<dbReference type="EMBL" id="AZMV01000002">
    <property type="protein sequence ID" value="ETY71987.1"/>
    <property type="molecule type" value="Genomic_DNA"/>
</dbReference>
<protein>
    <submittedName>
        <fullName evidence="2">Uncharacterized protein</fullName>
    </submittedName>
</protein>
<dbReference type="PATRIC" id="fig|1435051.3.peg.723"/>
<keyword evidence="1" id="KW-0812">Transmembrane</keyword>
<dbReference type="OrthoDB" id="3194769at2"/>
<feature type="transmembrane region" description="Helical" evidence="1">
    <location>
        <begin position="105"/>
        <end position="127"/>
    </location>
</feature>